<dbReference type="Gene3D" id="3.30.360.10">
    <property type="entry name" value="Dihydrodipicolinate Reductase, domain 2"/>
    <property type="match status" value="1"/>
</dbReference>
<dbReference type="InterPro" id="IPR055170">
    <property type="entry name" value="GFO_IDH_MocA-like_dom"/>
</dbReference>
<keyword evidence="1" id="KW-0472">Membrane</keyword>
<gene>
    <name evidence="4" type="ORF">Nkreftii_002170</name>
</gene>
<name>A0A7S8IZM1_9BACT</name>
<organism evidence="4 5">
    <name type="scientific">Candidatus Nitrospira kreftii</name>
    <dbReference type="NCBI Taxonomy" id="2652173"/>
    <lineage>
        <taxon>Bacteria</taxon>
        <taxon>Pseudomonadati</taxon>
        <taxon>Nitrospirota</taxon>
        <taxon>Nitrospiria</taxon>
        <taxon>Nitrospirales</taxon>
        <taxon>Nitrospiraceae</taxon>
        <taxon>Nitrospira</taxon>
    </lineage>
</organism>
<dbReference type="KEGG" id="nkf:Nkreftii_002170"/>
<feature type="domain" description="GFO/IDH/MocA-like oxidoreductase" evidence="3">
    <location>
        <begin position="149"/>
        <end position="265"/>
    </location>
</feature>
<evidence type="ECO:0000259" key="3">
    <source>
        <dbReference type="Pfam" id="PF22725"/>
    </source>
</evidence>
<dbReference type="Pfam" id="PF01408">
    <property type="entry name" value="GFO_IDH_MocA"/>
    <property type="match status" value="1"/>
</dbReference>
<keyword evidence="1" id="KW-1133">Transmembrane helix</keyword>
<dbReference type="PANTHER" id="PTHR43708">
    <property type="entry name" value="CONSERVED EXPRESSED OXIDOREDUCTASE (EUROFUNG)"/>
    <property type="match status" value="1"/>
</dbReference>
<dbReference type="InterPro" id="IPR051317">
    <property type="entry name" value="Gfo/Idh/MocA_oxidoreduct"/>
</dbReference>
<proteinExistence type="predicted"/>
<dbReference type="PANTHER" id="PTHR43708:SF8">
    <property type="entry name" value="OXIDOREDUCTASE"/>
    <property type="match status" value="1"/>
</dbReference>
<feature type="domain" description="Gfo/Idh/MocA-like oxidoreductase N-terminal" evidence="2">
    <location>
        <begin position="16"/>
        <end position="139"/>
    </location>
</feature>
<reference evidence="4 5" key="1">
    <citation type="journal article" date="2020" name="ISME J.">
        <title>Enrichment and physiological characterization of a novel comammox Nitrospira indicates ammonium inhibition of complete nitrification.</title>
        <authorList>
            <person name="Sakoula D."/>
            <person name="Koch H."/>
            <person name="Frank J."/>
            <person name="Jetten M.S.M."/>
            <person name="van Kessel M.A.H.J."/>
            <person name="Lucker S."/>
        </authorList>
    </citation>
    <scope>NUCLEOTIDE SEQUENCE [LARGE SCALE GENOMIC DNA]</scope>
    <source>
        <strain evidence="4">Comreactor17</strain>
    </source>
</reference>
<dbReference type="InterPro" id="IPR008354">
    <property type="entry name" value="Glc-Fru_OxRdtase_bac"/>
</dbReference>
<feature type="transmembrane region" description="Helical" evidence="1">
    <location>
        <begin position="16"/>
        <end position="35"/>
    </location>
</feature>
<dbReference type="Proteomes" id="UP000593737">
    <property type="component" value="Chromosome"/>
</dbReference>
<dbReference type="SUPFAM" id="SSF51735">
    <property type="entry name" value="NAD(P)-binding Rossmann-fold domains"/>
    <property type="match status" value="1"/>
</dbReference>
<dbReference type="InterPro" id="IPR036291">
    <property type="entry name" value="NAD(P)-bd_dom_sf"/>
</dbReference>
<evidence type="ECO:0000256" key="1">
    <source>
        <dbReference type="SAM" id="Phobius"/>
    </source>
</evidence>
<dbReference type="GO" id="GO:0000166">
    <property type="term" value="F:nucleotide binding"/>
    <property type="evidence" value="ECO:0007669"/>
    <property type="project" value="InterPro"/>
</dbReference>
<dbReference type="EMBL" id="CP047423">
    <property type="protein sequence ID" value="QPD04396.1"/>
    <property type="molecule type" value="Genomic_DNA"/>
</dbReference>
<protein>
    <submittedName>
        <fullName evidence="4">Oxidoreductase</fullName>
    </submittedName>
</protein>
<dbReference type="Gene3D" id="3.40.50.720">
    <property type="entry name" value="NAD(P)-binding Rossmann-like Domain"/>
    <property type="match status" value="1"/>
</dbReference>
<keyword evidence="1" id="KW-0812">Transmembrane</keyword>
<dbReference type="SUPFAM" id="SSF55347">
    <property type="entry name" value="Glyceraldehyde-3-phosphate dehydrogenase-like, C-terminal domain"/>
    <property type="match status" value="1"/>
</dbReference>
<dbReference type="Pfam" id="PF22725">
    <property type="entry name" value="GFO_IDH_MocA_C3"/>
    <property type="match status" value="1"/>
</dbReference>
<dbReference type="InterPro" id="IPR000683">
    <property type="entry name" value="Gfo/Idh/MocA-like_OxRdtase_N"/>
</dbReference>
<evidence type="ECO:0000313" key="4">
    <source>
        <dbReference type="EMBL" id="QPD04396.1"/>
    </source>
</evidence>
<evidence type="ECO:0000259" key="2">
    <source>
        <dbReference type="Pfam" id="PF01408"/>
    </source>
</evidence>
<dbReference type="AlphaFoldDB" id="A0A7S8IZM1"/>
<evidence type="ECO:0000313" key="5">
    <source>
        <dbReference type="Proteomes" id="UP000593737"/>
    </source>
</evidence>
<accession>A0A7S8IZM1</accession>
<dbReference type="PRINTS" id="PR01775">
    <property type="entry name" value="GLFROXRDTASE"/>
</dbReference>
<sequence length="378" mass="42325">MAPRKIQPSRSRIRRIRYAVIGLGHIAQIAVLPAFRNARRNSDLVTIVSGDKAKRRVIAGQYELRRTYSYDEYDRLLTSGTIDAVYVTLPNHMHRWYVERALRAGIHVLCEKPLGLTATDCRAMVRAASRTETQLMVAYRLHFDEANLRMVELIHSGRLGHIRIFHSLFTQQVRAGDTRLKADVGGGPLHDIGIYCINAARYLFQAEPTEVFAAASRTGDARFRKVPEMHAVIMRFPADRLATFVSSFGAADRAEYDVVGTKGTARLESAYEYAEGMRALITVGDRPKTIHYPKRDQFGPQLLYFSDCILHKRSPGPSGLEGTLDVAIIEALQESAARGRSVKIRCRDTPVRRPSLSQLARCPAVSSPRLVRAPSPTK</sequence>